<dbReference type="PROSITE" id="PS51257">
    <property type="entry name" value="PROKAR_LIPOPROTEIN"/>
    <property type="match status" value="1"/>
</dbReference>
<name>A0A223RMC9_9ACTN</name>
<organism evidence="2 3">
    <name type="scientific">Actinopolyspora erythraea</name>
    <dbReference type="NCBI Taxonomy" id="414996"/>
    <lineage>
        <taxon>Bacteria</taxon>
        <taxon>Bacillati</taxon>
        <taxon>Actinomycetota</taxon>
        <taxon>Actinomycetes</taxon>
        <taxon>Actinopolysporales</taxon>
        <taxon>Actinopolysporaceae</taxon>
        <taxon>Actinopolyspora</taxon>
    </lineage>
</organism>
<dbReference type="InterPro" id="IPR024520">
    <property type="entry name" value="DUF3558"/>
</dbReference>
<sequence length="203" mass="20818">MTGVGRAATVAGGLVLSMVLAGCASSGSADGTDGSATSSVNSSASLERSGVEIANPKDAAALDPCDLLPEGAAESLGLKTQGQKQSNIFGSSLPDLCDWESPNGGERHVSLSAIDGRSIEKYYKNRSKYKDFKKIELSGYPAVVANRVKPVDNGMCAVFLASQENQVVGSAVTVPVDDVGQTNPCDIGKKALKLSLPSWPAAG</sequence>
<evidence type="ECO:0000256" key="1">
    <source>
        <dbReference type="SAM" id="SignalP"/>
    </source>
</evidence>
<protein>
    <submittedName>
        <fullName evidence="2">DUF3558 domain-containing protein</fullName>
    </submittedName>
</protein>
<dbReference type="KEGG" id="aey:CDG81_00310"/>
<accession>A0A223RMC9</accession>
<dbReference type="Proteomes" id="UP000215043">
    <property type="component" value="Chromosome"/>
</dbReference>
<dbReference type="Pfam" id="PF12079">
    <property type="entry name" value="DUF3558"/>
    <property type="match status" value="1"/>
</dbReference>
<keyword evidence="1" id="KW-0732">Signal</keyword>
<feature type="signal peptide" evidence="1">
    <location>
        <begin position="1"/>
        <end position="29"/>
    </location>
</feature>
<evidence type="ECO:0000313" key="3">
    <source>
        <dbReference type="Proteomes" id="UP000215043"/>
    </source>
</evidence>
<feature type="chain" id="PRO_5012736594" evidence="1">
    <location>
        <begin position="30"/>
        <end position="203"/>
    </location>
</feature>
<dbReference type="EMBL" id="CP022752">
    <property type="protein sequence ID" value="ASU77029.1"/>
    <property type="molecule type" value="Genomic_DNA"/>
</dbReference>
<evidence type="ECO:0000313" key="2">
    <source>
        <dbReference type="EMBL" id="ASU77029.1"/>
    </source>
</evidence>
<dbReference type="RefSeq" id="WP_084133747.1">
    <property type="nucleotide sequence ID" value="NZ_CP022752.1"/>
</dbReference>
<gene>
    <name evidence="2" type="ORF">CDG81_00310</name>
</gene>
<dbReference type="AlphaFoldDB" id="A0A223RMC9"/>
<reference evidence="2 3" key="1">
    <citation type="submission" date="2017-08" db="EMBL/GenBank/DDBJ databases">
        <title>The complete genome sequence of moderately halophilic actinomycete Actinopolyspora erythraea YIM 90600, the producer of novel erythromycin, novel actinopolysporins A-C and tubercidin.</title>
        <authorList>
            <person name="Yin M."/>
            <person name="Tang S."/>
        </authorList>
    </citation>
    <scope>NUCLEOTIDE SEQUENCE [LARGE SCALE GENOMIC DNA]</scope>
    <source>
        <strain evidence="2 3">YIM 90600</strain>
    </source>
</reference>
<dbReference type="OrthoDB" id="3694744at2"/>
<proteinExistence type="predicted"/>